<sequence length="54" mass="6318">MDDNDADRYLRQANACLEEAQNATRVADKEAWLKLSEEWMAMAEKAQRETPHEH</sequence>
<dbReference type="RefSeq" id="WP_165637592.1">
    <property type="nucleotide sequence ID" value="NZ_FMAI01000014.1"/>
</dbReference>
<dbReference type="AlphaFoldDB" id="A0A1C3XDJ5"/>
<gene>
    <name evidence="1" type="ORF">GA0061098_1014126</name>
</gene>
<name>A0A1C3XDJ5_9BRAD</name>
<evidence type="ECO:0000313" key="2">
    <source>
        <dbReference type="Proteomes" id="UP000199184"/>
    </source>
</evidence>
<proteinExistence type="predicted"/>
<accession>A0A1C3XDJ5</accession>
<evidence type="ECO:0000313" key="1">
    <source>
        <dbReference type="EMBL" id="SCB50289.1"/>
    </source>
</evidence>
<keyword evidence="2" id="KW-1185">Reference proteome</keyword>
<reference evidence="2" key="1">
    <citation type="submission" date="2016-08" db="EMBL/GenBank/DDBJ databases">
        <authorList>
            <person name="Varghese N."/>
            <person name="Submissions Spin"/>
        </authorList>
    </citation>
    <scope>NUCLEOTIDE SEQUENCE [LARGE SCALE GENOMIC DNA]</scope>
    <source>
        <strain evidence="2">ERR11</strain>
    </source>
</reference>
<organism evidence="1 2">
    <name type="scientific">Bradyrhizobium shewense</name>
    <dbReference type="NCBI Taxonomy" id="1761772"/>
    <lineage>
        <taxon>Bacteria</taxon>
        <taxon>Pseudomonadati</taxon>
        <taxon>Pseudomonadota</taxon>
        <taxon>Alphaproteobacteria</taxon>
        <taxon>Hyphomicrobiales</taxon>
        <taxon>Nitrobacteraceae</taxon>
        <taxon>Bradyrhizobium</taxon>
    </lineage>
</organism>
<dbReference type="EMBL" id="FMAI01000014">
    <property type="protein sequence ID" value="SCB50289.1"/>
    <property type="molecule type" value="Genomic_DNA"/>
</dbReference>
<dbReference type="Proteomes" id="UP000199184">
    <property type="component" value="Unassembled WGS sequence"/>
</dbReference>
<protein>
    <submittedName>
        <fullName evidence="1">Uncharacterized protein</fullName>
    </submittedName>
</protein>